<dbReference type="NCBIfam" id="TIGR00794">
    <property type="entry name" value="kup"/>
    <property type="match status" value="1"/>
</dbReference>
<name>A0AAQ3Q9V8_9LILI</name>
<dbReference type="InterPro" id="IPR053952">
    <property type="entry name" value="K_trans_C"/>
</dbReference>
<feature type="transmembrane region" description="Helical" evidence="10">
    <location>
        <begin position="213"/>
        <end position="241"/>
    </location>
</feature>
<comment type="similarity">
    <text evidence="2 10">Belongs to the HAK/KUP transporter (TC 2.A.72.3) family.</text>
</comment>
<evidence type="ECO:0000256" key="8">
    <source>
        <dbReference type="ARBA" id="ARBA00023065"/>
    </source>
</evidence>
<evidence type="ECO:0000313" key="13">
    <source>
        <dbReference type="EMBL" id="WOL00960.1"/>
    </source>
</evidence>
<evidence type="ECO:0000256" key="9">
    <source>
        <dbReference type="ARBA" id="ARBA00023136"/>
    </source>
</evidence>
<dbReference type="InterPro" id="IPR003855">
    <property type="entry name" value="K+_transporter"/>
</dbReference>
<dbReference type="GO" id="GO:0015079">
    <property type="term" value="F:potassium ion transmembrane transporter activity"/>
    <property type="evidence" value="ECO:0007669"/>
    <property type="project" value="UniProtKB-UniRule"/>
</dbReference>
<evidence type="ECO:0000256" key="7">
    <source>
        <dbReference type="ARBA" id="ARBA00022989"/>
    </source>
</evidence>
<dbReference type="EMBL" id="CP136892">
    <property type="protein sequence ID" value="WOL00960.1"/>
    <property type="molecule type" value="Genomic_DNA"/>
</dbReference>
<proteinExistence type="inferred from homology"/>
<dbReference type="Pfam" id="PF02705">
    <property type="entry name" value="K_trans"/>
    <property type="match status" value="1"/>
</dbReference>
<gene>
    <name evidence="13" type="ORF">Cni_G09673</name>
</gene>
<dbReference type="Proteomes" id="UP001327560">
    <property type="component" value="Chromosome 3"/>
</dbReference>
<dbReference type="Pfam" id="PF22776">
    <property type="entry name" value="K_trans_C"/>
    <property type="match status" value="1"/>
</dbReference>
<comment type="caution">
    <text evidence="10">Lacks conserved residue(s) required for the propagation of feature annotation.</text>
</comment>
<evidence type="ECO:0000256" key="2">
    <source>
        <dbReference type="ARBA" id="ARBA00008440"/>
    </source>
</evidence>
<keyword evidence="9 10" id="KW-0472">Membrane</keyword>
<evidence type="ECO:0000313" key="14">
    <source>
        <dbReference type="Proteomes" id="UP001327560"/>
    </source>
</evidence>
<feature type="domain" description="K+ potassium transporter C-terminal" evidence="12">
    <location>
        <begin position="402"/>
        <end position="639"/>
    </location>
</feature>
<feature type="transmembrane region" description="Helical" evidence="10">
    <location>
        <begin position="96"/>
        <end position="116"/>
    </location>
</feature>
<feature type="transmembrane region" description="Helical" evidence="10">
    <location>
        <begin position="173"/>
        <end position="193"/>
    </location>
</feature>
<evidence type="ECO:0000256" key="6">
    <source>
        <dbReference type="ARBA" id="ARBA00022958"/>
    </source>
</evidence>
<feature type="transmembrane region" description="Helical" evidence="10">
    <location>
        <begin position="23"/>
        <end position="45"/>
    </location>
</feature>
<evidence type="ECO:0000256" key="10">
    <source>
        <dbReference type="RuleBase" id="RU321113"/>
    </source>
</evidence>
<keyword evidence="8 10" id="KW-0406">Ion transport</keyword>
<evidence type="ECO:0000259" key="12">
    <source>
        <dbReference type="Pfam" id="PF22776"/>
    </source>
</evidence>
<evidence type="ECO:0000256" key="4">
    <source>
        <dbReference type="ARBA" id="ARBA00022538"/>
    </source>
</evidence>
<reference evidence="13 14" key="1">
    <citation type="submission" date="2023-10" db="EMBL/GenBank/DDBJ databases">
        <title>Chromosome-scale genome assembly provides insights into flower coloration mechanisms of Canna indica.</title>
        <authorList>
            <person name="Li C."/>
        </authorList>
    </citation>
    <scope>NUCLEOTIDE SEQUENCE [LARGE SCALE GENOMIC DNA]</scope>
    <source>
        <tissue evidence="13">Flower</tissue>
    </source>
</reference>
<evidence type="ECO:0000256" key="3">
    <source>
        <dbReference type="ARBA" id="ARBA00022448"/>
    </source>
</evidence>
<evidence type="ECO:0000256" key="1">
    <source>
        <dbReference type="ARBA" id="ARBA00004141"/>
    </source>
</evidence>
<accession>A0AAQ3Q9V8</accession>
<keyword evidence="3" id="KW-0813">Transport</keyword>
<organism evidence="13 14">
    <name type="scientific">Canna indica</name>
    <name type="common">Indian-shot</name>
    <dbReference type="NCBI Taxonomy" id="4628"/>
    <lineage>
        <taxon>Eukaryota</taxon>
        <taxon>Viridiplantae</taxon>
        <taxon>Streptophyta</taxon>
        <taxon>Embryophyta</taxon>
        <taxon>Tracheophyta</taxon>
        <taxon>Spermatophyta</taxon>
        <taxon>Magnoliopsida</taxon>
        <taxon>Liliopsida</taxon>
        <taxon>Zingiberales</taxon>
        <taxon>Cannaceae</taxon>
        <taxon>Canna</taxon>
    </lineage>
</organism>
<protein>
    <recommendedName>
        <fullName evidence="10">Potassium transporter</fullName>
    </recommendedName>
</protein>
<feature type="transmembrane region" description="Helical" evidence="10">
    <location>
        <begin position="295"/>
        <end position="317"/>
    </location>
</feature>
<sequence>MESASKRLKIAEWVKEKLEKSPVFKIAIFLVTILGTSMVIGDGVLTPCISVISAVDGVKEKAPSLSDTNISWISAAILIALFSIQRFGTDKVGYSFAPMVATWFLLIGGIGVYNLFKYDITVLRAFNPKYIVDYFKRNGKQGWISLGGIVLCITGTEAMFADLGHFNVRAIQIGFSCALLPGVSLAYIGQAAYLSKFPDNVSDAFYKSIPGPLFWPTFIVAISTAIIASQAMISGAFAIIWQSQNLGCFPRVRVYHTSAKYEGQVYIPEVNYALMIACVIVAIAFKKTAKIGNAYGIAVVFVMVITTCMVTIIMLVIWKTKIWWILLFLVVFGGAELLYLSSVLYKFTEGGYLPLAFSLVMMMIMGVWHYVHVKRYWFELNNKVPSNYIKDLAQNQDIRRIPGVGFFYSELVQGIPPIFPHFIEKIPSIHSVLVFVSIKHLPISRVELQERFIFRQVKPKDTKIFRCVARYGYNDALEGPSEFEGLLVEKLKRYIHNEYFGLEKGDAMEGDTIHGEESMSGSARASSGYSTVHIEETLSTPQDVSQGLIQPANYSDQLSSSLDRFNIEEEMQFIQKEMEKGVVYLLGEAEVVADKKSSFFKIMTVNYLYNFLRKNFTHGEKSLMIPRDKVLKVGMTYEI</sequence>
<feature type="domain" description="K+ potassium transporter integral membrane" evidence="11">
    <location>
        <begin position="12"/>
        <end position="387"/>
    </location>
</feature>
<dbReference type="AlphaFoldDB" id="A0AAQ3Q9V8"/>
<comment type="subcellular location">
    <subcellularLocation>
        <location evidence="1 10">Membrane</location>
        <topology evidence="1 10">Multi-pass membrane protein</topology>
    </subcellularLocation>
</comment>
<feature type="transmembrane region" description="Helical" evidence="10">
    <location>
        <begin position="351"/>
        <end position="371"/>
    </location>
</feature>
<dbReference type="PANTHER" id="PTHR30540">
    <property type="entry name" value="OSMOTIC STRESS POTASSIUM TRANSPORTER"/>
    <property type="match status" value="1"/>
</dbReference>
<evidence type="ECO:0000256" key="5">
    <source>
        <dbReference type="ARBA" id="ARBA00022692"/>
    </source>
</evidence>
<feature type="transmembrane region" description="Helical" evidence="10">
    <location>
        <begin position="270"/>
        <end position="289"/>
    </location>
</feature>
<evidence type="ECO:0000259" key="11">
    <source>
        <dbReference type="Pfam" id="PF02705"/>
    </source>
</evidence>
<keyword evidence="14" id="KW-1185">Reference proteome</keyword>
<keyword evidence="7 10" id="KW-1133">Transmembrane helix</keyword>
<comment type="function">
    <text evidence="10">Potassium transporter.</text>
</comment>
<feature type="transmembrane region" description="Helical" evidence="10">
    <location>
        <begin position="142"/>
        <end position="161"/>
    </location>
</feature>
<dbReference type="InterPro" id="IPR053951">
    <property type="entry name" value="K_trans_N"/>
</dbReference>
<keyword evidence="4 10" id="KW-0633">Potassium transport</keyword>
<dbReference type="GO" id="GO:0016020">
    <property type="term" value="C:membrane"/>
    <property type="evidence" value="ECO:0007669"/>
    <property type="project" value="UniProtKB-SubCell"/>
</dbReference>
<keyword evidence="5 10" id="KW-0812">Transmembrane</keyword>
<dbReference type="PANTHER" id="PTHR30540:SF94">
    <property type="entry name" value="POTASSIUM TRANSPORTER 5"/>
    <property type="match status" value="1"/>
</dbReference>
<feature type="transmembrane region" description="Helical" evidence="10">
    <location>
        <begin position="324"/>
        <end position="345"/>
    </location>
</feature>
<keyword evidence="6 10" id="KW-0630">Potassium</keyword>